<evidence type="ECO:0000256" key="2">
    <source>
        <dbReference type="SAM" id="SignalP"/>
    </source>
</evidence>
<feature type="signal peptide" evidence="2">
    <location>
        <begin position="1"/>
        <end position="35"/>
    </location>
</feature>
<dbReference type="AlphaFoldDB" id="B6X9T1"/>
<evidence type="ECO:0000313" key="3">
    <source>
        <dbReference type="EMBL" id="EEB47861.1"/>
    </source>
</evidence>
<dbReference type="PANTHER" id="PTHR30006:SF2">
    <property type="entry name" value="ABC TRANSPORTER SUBSTRATE-BINDING PROTEIN"/>
    <property type="match status" value="1"/>
</dbReference>
<dbReference type="GO" id="GO:0030975">
    <property type="term" value="F:thiamine binding"/>
    <property type="evidence" value="ECO:0007669"/>
    <property type="project" value="TreeGrafter"/>
</dbReference>
<evidence type="ECO:0008006" key="5">
    <source>
        <dbReference type="Google" id="ProtNLM"/>
    </source>
</evidence>
<dbReference type="Proteomes" id="UP000003729">
    <property type="component" value="Unassembled WGS sequence"/>
</dbReference>
<dbReference type="GO" id="GO:0030976">
    <property type="term" value="F:thiamine pyrophosphate binding"/>
    <property type="evidence" value="ECO:0007669"/>
    <property type="project" value="TreeGrafter"/>
</dbReference>
<dbReference type="SUPFAM" id="SSF53850">
    <property type="entry name" value="Periplasmic binding protein-like II"/>
    <property type="match status" value="1"/>
</dbReference>
<gene>
    <name evidence="3" type="ORF">PROVALCAL_00076</name>
</gene>
<accession>B6X9T1</accession>
<name>B6X9T1_9GAMM</name>
<reference evidence="3 4" key="2">
    <citation type="submission" date="2008-10" db="EMBL/GenBank/DDBJ databases">
        <authorList>
            <person name="Fulton L."/>
            <person name="Clifton S."/>
            <person name="Fulton B."/>
            <person name="Xu J."/>
            <person name="Minx P."/>
            <person name="Pepin K.H."/>
            <person name="Johnson M."/>
            <person name="Bhonagiri V."/>
            <person name="Nash W.E."/>
            <person name="Mardis E.R."/>
            <person name="Wilson R.K."/>
        </authorList>
    </citation>
    <scope>NUCLEOTIDE SEQUENCE [LARGE SCALE GENOMIC DNA]</scope>
    <source>
        <strain evidence="3 4">DSM 30120</strain>
    </source>
</reference>
<organism evidence="3 4">
    <name type="scientific">Providencia alcalifaciens DSM 30120</name>
    <dbReference type="NCBI Taxonomy" id="520999"/>
    <lineage>
        <taxon>Bacteria</taxon>
        <taxon>Pseudomonadati</taxon>
        <taxon>Pseudomonadota</taxon>
        <taxon>Gammaproteobacteria</taxon>
        <taxon>Enterobacterales</taxon>
        <taxon>Morganellaceae</taxon>
        <taxon>Providencia</taxon>
    </lineage>
</organism>
<dbReference type="GO" id="GO:0015888">
    <property type="term" value="P:thiamine transport"/>
    <property type="evidence" value="ECO:0007669"/>
    <property type="project" value="TreeGrafter"/>
</dbReference>
<keyword evidence="1 2" id="KW-0732">Signal</keyword>
<dbReference type="EMBL" id="ABXW01000003">
    <property type="protein sequence ID" value="EEB47861.1"/>
    <property type="molecule type" value="Genomic_DNA"/>
</dbReference>
<dbReference type="PANTHER" id="PTHR30006">
    <property type="entry name" value="THIAMINE-BINDING PERIPLASMIC PROTEIN-RELATED"/>
    <property type="match status" value="1"/>
</dbReference>
<protein>
    <recommendedName>
        <fullName evidence="5">ABC transporter, solute-binding protein</fullName>
    </recommendedName>
</protein>
<proteinExistence type="predicted"/>
<dbReference type="eggNOG" id="COG1840">
    <property type="taxonomic scope" value="Bacteria"/>
</dbReference>
<dbReference type="GO" id="GO:0030288">
    <property type="term" value="C:outer membrane-bounded periplasmic space"/>
    <property type="evidence" value="ECO:0007669"/>
    <property type="project" value="TreeGrafter"/>
</dbReference>
<dbReference type="Gene3D" id="3.40.190.10">
    <property type="entry name" value="Periplasmic binding protein-like II"/>
    <property type="match status" value="2"/>
</dbReference>
<reference evidence="3 4" key="1">
    <citation type="submission" date="2008-10" db="EMBL/GenBank/DDBJ databases">
        <title>Draft genome sequence of Providencia alcalifaciens (DSM 30120).</title>
        <authorList>
            <person name="Sudarsanam P."/>
            <person name="Ley R."/>
            <person name="Guruge J."/>
            <person name="Turnbaugh P.J."/>
            <person name="Mahowald M."/>
            <person name="Liep D."/>
            <person name="Gordon J."/>
        </authorList>
    </citation>
    <scope>NUCLEOTIDE SEQUENCE [LARGE SCALE GENOMIC DNA]</scope>
    <source>
        <strain evidence="3 4">DSM 30120</strain>
    </source>
</reference>
<comment type="caution">
    <text evidence="3">The sequence shown here is derived from an EMBL/GenBank/DDBJ whole genome shotgun (WGS) entry which is preliminary data.</text>
</comment>
<feature type="chain" id="PRO_5002852424" description="ABC transporter, solute-binding protein" evidence="2">
    <location>
        <begin position="36"/>
        <end position="365"/>
    </location>
</feature>
<dbReference type="Pfam" id="PF13343">
    <property type="entry name" value="SBP_bac_6"/>
    <property type="match status" value="1"/>
</dbReference>
<evidence type="ECO:0000256" key="1">
    <source>
        <dbReference type="ARBA" id="ARBA00022729"/>
    </source>
</evidence>
<sequence length="365" mass="40427">MPINQYGDSYRERNKMKAIVPAILLSLSASQMAFAADSDLTKLIEAAKKEGQVYSVGMPDTWANWKGTWQDLSAQYGLKHQDTDMSSAQEIAKFAAEKNNATADIGDVGASFGPVAVQKGVTQPYKPTTWSQVPDWAKDKDGHWALAYTGTIAFMINKDLVKDTPKSWDDLLKGKYKVTVGDVGIAAQANNAVLAAAFARGGDENNLKPAIEFFGELAKQKRLSVNDPTVANIEKGEVEVGILWDFNALNYRDQINRDRFIVVIPSDGSVISGYTTIINKFAKNPNAAKLAREFIFSDKGQINLAEGYARPIRAQHLTLPAEIQAKLLPEEQYKNVHPIKDAEGWEKSSRNLPKMWQQQVLIHQQ</sequence>
<evidence type="ECO:0000313" key="4">
    <source>
        <dbReference type="Proteomes" id="UP000003729"/>
    </source>
</evidence>